<feature type="region of interest" description="Disordered" evidence="1">
    <location>
        <begin position="1"/>
        <end position="22"/>
    </location>
</feature>
<protein>
    <submittedName>
        <fullName evidence="2">SLACS like gene retrotransposon element</fullName>
    </submittedName>
</protein>
<evidence type="ECO:0000256" key="1">
    <source>
        <dbReference type="SAM" id="MobiDB-lite"/>
    </source>
</evidence>
<gene>
    <name evidence="2" type="ORF">LbrM_02_0690</name>
</gene>
<comment type="caution">
    <text evidence="2">The sequence shown here is derived from an EMBL/GenBank/DDBJ whole genome shotgun (WGS) entry which is preliminary data.</text>
</comment>
<feature type="non-terminal residue" evidence="2">
    <location>
        <position position="527"/>
    </location>
</feature>
<reference evidence="2 3" key="1">
    <citation type="journal article" date="2007" name="Nat. Genet.">
        <title>Comparative genomic analysis of three Leishmania species that cause diverse human disease.</title>
        <authorList>
            <person name="Peacock C.S."/>
            <person name="Seeger K."/>
            <person name="Harris D."/>
            <person name="Murphy L."/>
            <person name="Ruiz J.C."/>
            <person name="Quail M.A."/>
            <person name="Peters N."/>
            <person name="Adlem E."/>
            <person name="Tivey A."/>
            <person name="Aslett M."/>
            <person name="Kerhornou A."/>
            <person name="Ivens A."/>
            <person name="Fraser A."/>
            <person name="Rajandream M.A."/>
            <person name="Carver T."/>
            <person name="Norbertczak H."/>
            <person name="Chillingworth T."/>
            <person name="Hance Z."/>
            <person name="Jagels K."/>
            <person name="Moule S."/>
            <person name="Ormond D."/>
            <person name="Rutter S."/>
            <person name="Squares R."/>
            <person name="Whitehead S."/>
            <person name="Rabbinowitsch E."/>
            <person name="Arrowsmith C."/>
            <person name="White B."/>
            <person name="Thurston S."/>
            <person name="Bringaud F."/>
            <person name="Baldauf S.L."/>
            <person name="Faulconbridge A."/>
            <person name="Jeffares D."/>
            <person name="Depledge D.P."/>
            <person name="Oyola S.O."/>
            <person name="Hilley J.D."/>
            <person name="Brito L.O."/>
            <person name="Tosi L.R."/>
            <person name="Barrell B."/>
            <person name="Cruz A.K."/>
            <person name="Mottram J.C."/>
            <person name="Smith D.F."/>
            <person name="Berriman M."/>
        </authorList>
    </citation>
    <scope>NUCLEOTIDE SEQUENCE [LARGE SCALE GENOMIC DNA]</scope>
    <source>
        <strain evidence="2 3">MHOM/BR/75/M2904</strain>
    </source>
</reference>
<keyword evidence="3" id="KW-1185">Reference proteome</keyword>
<dbReference type="EMBL" id="CADA01000054">
    <property type="protein sequence ID" value="CAM41468.1"/>
    <property type="molecule type" value="Genomic_DNA"/>
</dbReference>
<reference evidence="2 3" key="2">
    <citation type="journal article" date="2011" name="Genome Res.">
        <title>Chromosome and gene copy number variation allow major structural change between species and strains of Leishmania.</title>
        <authorList>
            <person name="Rogers M.B."/>
            <person name="Hilley J.D."/>
            <person name="Dickens N.J."/>
            <person name="Wilkes J."/>
            <person name="Bates P.A."/>
            <person name="Depledge D.P."/>
            <person name="Harris D."/>
            <person name="Her Y."/>
            <person name="Herzyk P."/>
            <person name="Imamura H."/>
            <person name="Otto T.D."/>
            <person name="Sanders M."/>
            <person name="Seeger K."/>
            <person name="Dujardin J.C."/>
            <person name="Berriman M."/>
            <person name="Smith D.F."/>
            <person name="Hertz-Fowler C."/>
            <person name="Mottram J.C."/>
        </authorList>
    </citation>
    <scope>NUCLEOTIDE SEQUENCE [LARGE SCALE GENOMIC DNA]</scope>
    <source>
        <strain evidence="2 3">MHOM/BR/75/M2904</strain>
    </source>
</reference>
<evidence type="ECO:0000313" key="3">
    <source>
        <dbReference type="Proteomes" id="UP000007258"/>
    </source>
</evidence>
<feature type="region of interest" description="Disordered" evidence="1">
    <location>
        <begin position="423"/>
        <end position="527"/>
    </location>
</feature>
<name>A4H3G2_LEIBR</name>
<feature type="compositionally biased region" description="Pro residues" evidence="1">
    <location>
        <begin position="447"/>
        <end position="456"/>
    </location>
</feature>
<proteinExistence type="predicted"/>
<dbReference type="VEuPathDB" id="TriTrypDB:LbrM.02.0750"/>
<dbReference type="AlphaFoldDB" id="A4H3G2"/>
<evidence type="ECO:0000313" key="2">
    <source>
        <dbReference type="EMBL" id="CAM41468.1"/>
    </source>
</evidence>
<organism evidence="2 3">
    <name type="scientific">Leishmania braziliensis</name>
    <dbReference type="NCBI Taxonomy" id="5660"/>
    <lineage>
        <taxon>Eukaryota</taxon>
        <taxon>Discoba</taxon>
        <taxon>Euglenozoa</taxon>
        <taxon>Kinetoplastea</taxon>
        <taxon>Metakinetoplastina</taxon>
        <taxon>Trypanosomatida</taxon>
        <taxon>Trypanosomatidae</taxon>
        <taxon>Leishmaniinae</taxon>
        <taxon>Leishmania</taxon>
        <taxon>Leishmania braziliensis species complex</taxon>
    </lineage>
</organism>
<dbReference type="InParanoid" id="A4H3G2"/>
<sequence length="527" mass="56530">MPVKKVFNTAPPTVEKLGSGPKNANYLFSEEELSSPRERAKSQDLKINIKTQTGATTHARLSHPAGKRIAEPWLPQFDELQGAFELAKTLDTAIVEHTDLAGKLFARHTAMLKRHFEWANPIHSSFYYCTAVDVNGAGCTYANDSEKAVQDHIRERHPGSGATPRRFGMSPFHGGMATIGPSCSITAAVAAVCTIPGIPDIDATLLRAFRGSTADTAREVIGALGLQLPTSPGWALEKLTAQDDAIRRAFAATARQDIYCSWCGETEEGQPEPQIATVTYEAPAGGLPGTTATAISEAFGHVSANLPHHCPACRTEGATLSALSVFLFGEAVAITVIPPAGNQKAVGLPELPLEVMLPTALFSQNPYKLHAAICATTSKHVVAYVLCREDGKEQWHRYDGTVHDTDVPPPDPATIDTLIFTRAPYKPAGEGDNEEDTGTHPVRPTRPTAPPPPPSRDPWGRTTYGMHPDTAEQEEEDTGIAPRPAEPRTETPTPPTQPPGTEGEGEESDTTESVHTEPDQAAEDVSQ</sequence>
<dbReference type="Proteomes" id="UP000007258">
    <property type="component" value="Unassembled WGS sequence"/>
</dbReference>
<accession>A4H3G2</accession>
<dbReference type="OMA" id="QRSCRRW"/>